<protein>
    <submittedName>
        <fullName evidence="1">Uncharacterized protein</fullName>
    </submittedName>
</protein>
<name>A0ABP1E604_9APHY</name>
<sequence length="199" mass="22735">MAANDFENGLRKYERNAVCVCCFKLPDPEDEGFHWAITVCNNAEEYSFYLFHATNPTNSAARWEYRCTNYPLRRSQALKSVNEIGFLSQGWTADLLKRELAVIPLDVEASDGVPPNRFSCRIWVQRALQHISRKRIVLFRGSQTFLNVERIMNECSEAAGEAKFSGQLVQRRSGCHTSNTEMRVQTDIALPHGVQFRAL</sequence>
<dbReference type="InterPro" id="IPR046670">
    <property type="entry name" value="DUF6540"/>
</dbReference>
<dbReference type="Proteomes" id="UP001497453">
    <property type="component" value="Chromosome 8"/>
</dbReference>
<organism evidence="1 2">
    <name type="scientific">Somion occarium</name>
    <dbReference type="NCBI Taxonomy" id="3059160"/>
    <lineage>
        <taxon>Eukaryota</taxon>
        <taxon>Fungi</taxon>
        <taxon>Dikarya</taxon>
        <taxon>Basidiomycota</taxon>
        <taxon>Agaricomycotina</taxon>
        <taxon>Agaricomycetes</taxon>
        <taxon>Polyporales</taxon>
        <taxon>Cerrenaceae</taxon>
        <taxon>Somion</taxon>
    </lineage>
</organism>
<reference evidence="2" key="1">
    <citation type="submission" date="2024-04" db="EMBL/GenBank/DDBJ databases">
        <authorList>
            <person name="Shaw F."/>
            <person name="Minotto A."/>
        </authorList>
    </citation>
    <scope>NUCLEOTIDE SEQUENCE [LARGE SCALE GENOMIC DNA]</scope>
</reference>
<dbReference type="EMBL" id="OZ037951">
    <property type="protein sequence ID" value="CAL1715491.1"/>
    <property type="molecule type" value="Genomic_DNA"/>
</dbReference>
<accession>A0ABP1E604</accession>
<keyword evidence="2" id="KW-1185">Reference proteome</keyword>
<evidence type="ECO:0000313" key="1">
    <source>
        <dbReference type="EMBL" id="CAL1715491.1"/>
    </source>
</evidence>
<proteinExistence type="predicted"/>
<gene>
    <name evidence="1" type="ORF">GFSPODELE1_LOCUS10254</name>
</gene>
<evidence type="ECO:0000313" key="2">
    <source>
        <dbReference type="Proteomes" id="UP001497453"/>
    </source>
</evidence>
<dbReference type="Pfam" id="PF20174">
    <property type="entry name" value="DUF6540"/>
    <property type="match status" value="1"/>
</dbReference>